<comment type="caution">
    <text evidence="1">The sequence shown here is derived from an EMBL/GenBank/DDBJ whole genome shotgun (WGS) entry which is preliminary data.</text>
</comment>
<keyword evidence="2" id="KW-1185">Reference proteome</keyword>
<protein>
    <submittedName>
        <fullName evidence="1">Uncharacterized protein</fullName>
    </submittedName>
</protein>
<accession>A0ABU5ELF7</accession>
<dbReference type="Proteomes" id="UP001285855">
    <property type="component" value="Unassembled WGS sequence"/>
</dbReference>
<name>A0ABU5ELF7_9FLAO</name>
<gene>
    <name evidence="1" type="ORF">SNF14_04530</name>
</gene>
<reference evidence="1 2" key="1">
    <citation type="submission" date="2023-11" db="EMBL/GenBank/DDBJ databases">
        <title>Winogradskyella pelagius sp. nov., isolated from coastal sediment.</title>
        <authorList>
            <person name="Li F."/>
        </authorList>
    </citation>
    <scope>NUCLEOTIDE SEQUENCE [LARGE SCALE GENOMIC DNA]</scope>
    <source>
        <strain evidence="1 2">KCTC 23502</strain>
    </source>
</reference>
<proteinExistence type="predicted"/>
<sequence length="147" mass="16648">MMIDNRKGLINCIYAGGTQFSAQIEAILKATDKNVHAIDITKTMPSDTIWHDIAIQLNRSLKSFMDPRRISNFETKADYSEEGLVKILAKYPEAFVGAIVMEGKHVEHITRYTELLKFFNVDSAGLEKTMHSASPTIERQTSDEHFI</sequence>
<evidence type="ECO:0000313" key="2">
    <source>
        <dbReference type="Proteomes" id="UP001285855"/>
    </source>
</evidence>
<evidence type="ECO:0000313" key="1">
    <source>
        <dbReference type="EMBL" id="MDY2586590.1"/>
    </source>
</evidence>
<dbReference type="RefSeq" id="WP_320554963.1">
    <property type="nucleotide sequence ID" value="NZ_JAXDAE010000003.1"/>
</dbReference>
<dbReference type="EMBL" id="JAXDAE010000003">
    <property type="protein sequence ID" value="MDY2586590.1"/>
    <property type="molecule type" value="Genomic_DNA"/>
</dbReference>
<organism evidence="1 2">
    <name type="scientific">Winogradskyella aquimaris</name>
    <dbReference type="NCBI Taxonomy" id="864074"/>
    <lineage>
        <taxon>Bacteria</taxon>
        <taxon>Pseudomonadati</taxon>
        <taxon>Bacteroidota</taxon>
        <taxon>Flavobacteriia</taxon>
        <taxon>Flavobacteriales</taxon>
        <taxon>Flavobacteriaceae</taxon>
        <taxon>Winogradskyella</taxon>
    </lineage>
</organism>